<dbReference type="AlphaFoldDB" id="R0KVD0"/>
<proteinExistence type="predicted"/>
<sequence length="69" mass="8044">MERFNNTISQPILPKIQPSLTKKPSLLLLNPFRIILYPHFSSKNTVYQYQITGKIPNISPIIQNYNIIM</sequence>
<dbReference type="VEuPathDB" id="MicrosporidiaDB:NBO_34g0027"/>
<protein>
    <submittedName>
        <fullName evidence="1">Uncharacterized protein</fullName>
    </submittedName>
</protein>
<reference evidence="1 2" key="1">
    <citation type="journal article" date="2013" name="BMC Genomics">
        <title>Comparative genomics of parasitic silkworm microsporidia reveal an association between genome expansion and host adaptation.</title>
        <authorList>
            <person name="Pan G."/>
            <person name="Xu J."/>
            <person name="Li T."/>
            <person name="Xia Q."/>
            <person name="Liu S.L."/>
            <person name="Zhang G."/>
            <person name="Li S."/>
            <person name="Li C."/>
            <person name="Liu H."/>
            <person name="Yang L."/>
            <person name="Liu T."/>
            <person name="Zhang X."/>
            <person name="Wu Z."/>
            <person name="Fan W."/>
            <person name="Dang X."/>
            <person name="Xiang H."/>
            <person name="Tao M."/>
            <person name="Li Y."/>
            <person name="Hu J."/>
            <person name="Li Z."/>
            <person name="Lin L."/>
            <person name="Luo J."/>
            <person name="Geng L."/>
            <person name="Wang L."/>
            <person name="Long M."/>
            <person name="Wan Y."/>
            <person name="He N."/>
            <person name="Zhang Z."/>
            <person name="Lu C."/>
            <person name="Keeling P.J."/>
            <person name="Wang J."/>
            <person name="Xiang Z."/>
            <person name="Zhou Z."/>
        </authorList>
    </citation>
    <scope>NUCLEOTIDE SEQUENCE [LARGE SCALE GENOMIC DNA]</scope>
    <source>
        <strain evidence="2">CQ1 / CVCC 102059</strain>
    </source>
</reference>
<keyword evidence="2" id="KW-1185">Reference proteome</keyword>
<accession>R0KVD0</accession>
<evidence type="ECO:0000313" key="1">
    <source>
        <dbReference type="EMBL" id="EOB14177.1"/>
    </source>
</evidence>
<dbReference type="EMBL" id="KB908942">
    <property type="protein sequence ID" value="EOB14177.1"/>
    <property type="molecule type" value="Genomic_DNA"/>
</dbReference>
<organism evidence="1 2">
    <name type="scientific">Nosema bombycis (strain CQ1 / CVCC 102059)</name>
    <name type="common">Microsporidian parasite</name>
    <name type="synonym">Pebrine of silkworm</name>
    <dbReference type="NCBI Taxonomy" id="578461"/>
    <lineage>
        <taxon>Eukaryota</taxon>
        <taxon>Fungi</taxon>
        <taxon>Fungi incertae sedis</taxon>
        <taxon>Microsporidia</taxon>
        <taxon>Nosematidae</taxon>
        <taxon>Nosema</taxon>
    </lineage>
</organism>
<name>R0KVD0_NOSB1</name>
<dbReference type="HOGENOM" id="CLU_2776588_0_0_1"/>
<dbReference type="Proteomes" id="UP000016927">
    <property type="component" value="Unassembled WGS sequence"/>
</dbReference>
<gene>
    <name evidence="1" type="ORF">NBO_34g0027</name>
</gene>
<evidence type="ECO:0000313" key="2">
    <source>
        <dbReference type="Proteomes" id="UP000016927"/>
    </source>
</evidence>